<dbReference type="PANTHER" id="PTHR12861">
    <property type="entry name" value="TRANSLOCON-ASSOCIATED PROTEIN, BETA SUBUNIT PRECURSOR TRAP-BETA SIGNAL SEQUENCE RECEPTOR BETA SUBUNIT"/>
    <property type="match status" value="1"/>
</dbReference>
<evidence type="ECO:0000313" key="3">
    <source>
        <dbReference type="Proteomes" id="UP000291831"/>
    </source>
</evidence>
<dbReference type="InterPro" id="IPR013783">
    <property type="entry name" value="Ig-like_fold"/>
</dbReference>
<keyword evidence="1" id="KW-1133">Transmembrane helix</keyword>
<comment type="caution">
    <text evidence="2">The sequence shown here is derived from an EMBL/GenBank/DDBJ whole genome shotgun (WGS) entry which is preliminary data.</text>
</comment>
<protein>
    <recommendedName>
        <fullName evidence="4">DUF11 domain-containing protein</fullName>
    </recommendedName>
</protein>
<proteinExistence type="predicted"/>
<dbReference type="Gene3D" id="2.60.40.10">
    <property type="entry name" value="Immunoglobulins"/>
    <property type="match status" value="1"/>
</dbReference>
<evidence type="ECO:0000256" key="1">
    <source>
        <dbReference type="SAM" id="Phobius"/>
    </source>
</evidence>
<sequence>MIKVKVIIGILMAIALFGLPAGVQAQSEENKVYANAVIDFHIGGSENLQDDPNDAIGPVNKEQACRTTNKGFVSLGGGYIVLDMGENGVILDETGNDLTIFEVGDDYYSCGKPEDYEVYVNEDLDTWNFVGNGRGTTEFDISSVGLKWARYVKIVDATGDIGGKTPGVDIDAVKALHFGEPLPPLSLTKSASPYSIKQDQTTTVTLTVKNTGTSEITDIEVSDTIPSDLTFVSGETSKRYASLRPKDLREFQYILQLNEAGTFNLDPATATYADEEGNYHTVESKTTAIEVIPSLITTPVQTPTPHTTKNPSTDISTASVHLHGEKTDVVLGEDVLLKLSAVNIIGNPLMHVQVIIIPPSGWSVTSSEFAKSGAGQYTTTYDIESGVGRDIEVRIMPNQIGDGFQVQGRIIYYFGDDSDAREDHTLTLPITVRAEADKTPTPTQTEQHGETPGFGVAFALGSIVLIWYLGSQKWK</sequence>
<gene>
    <name evidence="2" type="ORF">AEth_01725</name>
</gene>
<organism evidence="2 3">
    <name type="scientific">Candidatus Argoarchaeum ethanivorans</name>
    <dbReference type="NCBI Taxonomy" id="2608793"/>
    <lineage>
        <taxon>Archaea</taxon>
        <taxon>Methanobacteriati</taxon>
        <taxon>Methanobacteriota</taxon>
        <taxon>Stenosarchaea group</taxon>
        <taxon>Methanomicrobia</taxon>
        <taxon>Methanosarcinales</taxon>
        <taxon>Methanosarcinales incertae sedis</taxon>
        <taxon>GOM Arc I cluster</taxon>
        <taxon>Candidatus Argoarchaeum</taxon>
    </lineage>
</organism>
<dbReference type="AlphaFoldDB" id="A0A8B3RZB5"/>
<name>A0A8B3RZB5_9EURY</name>
<keyword evidence="1" id="KW-0472">Membrane</keyword>
<keyword evidence="1" id="KW-0812">Transmembrane</keyword>
<evidence type="ECO:0000313" key="2">
    <source>
        <dbReference type="EMBL" id="RZB28849.1"/>
    </source>
</evidence>
<accession>A0A8B3RZB5</accession>
<dbReference type="EMBL" id="RPGO01000034">
    <property type="protein sequence ID" value="RZB28849.1"/>
    <property type="molecule type" value="Genomic_DNA"/>
</dbReference>
<dbReference type="InterPro" id="IPR047589">
    <property type="entry name" value="DUF11_rpt"/>
</dbReference>
<dbReference type="Pfam" id="PF05753">
    <property type="entry name" value="TRAP_beta"/>
    <property type="match status" value="1"/>
</dbReference>
<reference evidence="3" key="1">
    <citation type="submission" date="2019-01" db="EMBL/GenBank/DDBJ databases">
        <title>Anaerobic oxidation of ethane by archaea from a marine hydrocarbon seep.</title>
        <authorList>
            <person name="Musat F."/>
        </authorList>
    </citation>
    <scope>NUCLEOTIDE SEQUENCE [LARGE SCALE GENOMIC DNA]</scope>
</reference>
<evidence type="ECO:0008006" key="4">
    <source>
        <dbReference type="Google" id="ProtNLM"/>
    </source>
</evidence>
<dbReference type="NCBIfam" id="TIGR01451">
    <property type="entry name" value="B_ant_repeat"/>
    <property type="match status" value="1"/>
</dbReference>
<dbReference type="PANTHER" id="PTHR12861:SF3">
    <property type="entry name" value="TRANSLOCON-ASSOCIATED PROTEIN SUBUNIT BETA"/>
    <property type="match status" value="1"/>
</dbReference>
<feature type="transmembrane region" description="Helical" evidence="1">
    <location>
        <begin position="452"/>
        <end position="470"/>
    </location>
</feature>
<dbReference type="Proteomes" id="UP000291831">
    <property type="component" value="Unassembled WGS sequence"/>
</dbReference>